<evidence type="ECO:0000259" key="2">
    <source>
        <dbReference type="Pfam" id="PF21671"/>
    </source>
</evidence>
<dbReference type="EMBL" id="CP144526">
    <property type="protein sequence ID" value="WWC72269.1"/>
    <property type="molecule type" value="Genomic_DNA"/>
</dbReference>
<feature type="chain" id="PRO_5008628255" description="Protein CPL1-like domain-containing protein" evidence="1">
    <location>
        <begin position="22"/>
        <end position="304"/>
    </location>
</feature>
<evidence type="ECO:0000313" key="3">
    <source>
        <dbReference type="EMBL" id="OCF49364.1"/>
    </source>
</evidence>
<dbReference type="OrthoDB" id="2562698at2759"/>
<dbReference type="EMBL" id="KI894012">
    <property type="protein sequence ID" value="OCF49364.1"/>
    <property type="molecule type" value="Genomic_DNA"/>
</dbReference>
<accession>A0A1B9I1G3</accession>
<dbReference type="PANTHER" id="PTHR35192:SF2">
    <property type="entry name" value="APPLE DOMAIN-CONTAINING PROTEIN"/>
    <property type="match status" value="1"/>
</dbReference>
<dbReference type="RefSeq" id="XP_019010583.1">
    <property type="nucleotide sequence ID" value="XM_019156781.1"/>
</dbReference>
<organism evidence="3">
    <name type="scientific">Kwoniella pini CBS 10737</name>
    <dbReference type="NCBI Taxonomy" id="1296096"/>
    <lineage>
        <taxon>Eukaryota</taxon>
        <taxon>Fungi</taxon>
        <taxon>Dikarya</taxon>
        <taxon>Basidiomycota</taxon>
        <taxon>Agaricomycotina</taxon>
        <taxon>Tremellomycetes</taxon>
        <taxon>Tremellales</taxon>
        <taxon>Cryptococcaceae</taxon>
        <taxon>Kwoniella</taxon>
    </lineage>
</organism>
<protein>
    <recommendedName>
        <fullName evidence="2">Protein CPL1-like domain-containing protein</fullName>
    </recommendedName>
</protein>
<dbReference type="Proteomes" id="UP000094020">
    <property type="component" value="Chromosome 8"/>
</dbReference>
<reference evidence="3" key="1">
    <citation type="submission" date="2013-07" db="EMBL/GenBank/DDBJ databases">
        <title>The Genome Sequence of Cryptococcus pinus CBS10737.</title>
        <authorList>
            <consortium name="The Broad Institute Genome Sequencing Platform"/>
            <person name="Cuomo C."/>
            <person name="Litvintseva A."/>
            <person name="Chen Y."/>
            <person name="Heitman J."/>
            <person name="Sun S."/>
            <person name="Springer D."/>
            <person name="Dromer F."/>
            <person name="Young S.K."/>
            <person name="Zeng Q."/>
            <person name="Gargeya S."/>
            <person name="Fitzgerald M."/>
            <person name="Abouelleil A."/>
            <person name="Alvarado L."/>
            <person name="Berlin A.M."/>
            <person name="Chapman S.B."/>
            <person name="Dewar J."/>
            <person name="Goldberg J."/>
            <person name="Griggs A."/>
            <person name="Gujja S."/>
            <person name="Hansen M."/>
            <person name="Howarth C."/>
            <person name="Imamovic A."/>
            <person name="Larimer J."/>
            <person name="McCowan C."/>
            <person name="Murphy C."/>
            <person name="Pearson M."/>
            <person name="Priest M."/>
            <person name="Roberts A."/>
            <person name="Saif S."/>
            <person name="Shea T."/>
            <person name="Sykes S."/>
            <person name="Wortman J."/>
            <person name="Nusbaum C."/>
            <person name="Birren B."/>
        </authorList>
    </citation>
    <scope>NUCLEOTIDE SEQUENCE [LARGE SCALE GENOMIC DNA]</scope>
    <source>
        <strain evidence="3">CBS 10737</strain>
    </source>
</reference>
<reference evidence="4" key="4">
    <citation type="submission" date="2024-02" db="EMBL/GenBank/DDBJ databases">
        <title>Comparative genomics of Cryptococcus and Kwoniella reveals pathogenesis evolution and contrasting modes of karyotype evolution via chromosome fusion or intercentromeric recombination.</title>
        <authorList>
            <person name="Coelho M.A."/>
            <person name="David-Palma M."/>
            <person name="Shea T."/>
            <person name="Bowers K."/>
            <person name="McGinley-Smith S."/>
            <person name="Mohammad A.W."/>
            <person name="Gnirke A."/>
            <person name="Yurkov A.M."/>
            <person name="Nowrousian M."/>
            <person name="Sun S."/>
            <person name="Cuomo C.A."/>
            <person name="Heitman J."/>
        </authorList>
    </citation>
    <scope>NUCLEOTIDE SEQUENCE</scope>
    <source>
        <strain evidence="4">CBS 10737</strain>
    </source>
</reference>
<feature type="signal peptide" evidence="1">
    <location>
        <begin position="1"/>
        <end position="21"/>
    </location>
</feature>
<dbReference type="KEGG" id="kpin:30173426"/>
<keyword evidence="5" id="KW-1185">Reference proteome</keyword>
<keyword evidence="1" id="KW-0732">Signal</keyword>
<dbReference type="InterPro" id="IPR048661">
    <property type="entry name" value="CPL1-like"/>
</dbReference>
<feature type="domain" description="Protein CPL1-like" evidence="2">
    <location>
        <begin position="234"/>
        <end position="298"/>
    </location>
</feature>
<sequence length="304" mass="33179">MLLSVASLLLCFLTFVRQIQARATKGNPLFIGCVSDQFYPNDSYDVGSFDDPISCAQFCFDSTLHTTYSTWTLVPDDSNRCYCHNTFPSPNEIQVGIDSNGNCDSSTQSYIFITSSTFGLVGCKSTQSSSFQVIVTSPEICIKSCKDSNYSMLSPQLDGFHCTCGEIEDVGPQSVDCGIGTWITYKHISGQYVNGPSGFVKRQKFNQKRLDQQNNQFCPIGLKACKLPNNDEAYECLNINTELESCGGCLYGDYGRSDTPTGVDCTSLPGVPLGATTCTVGQCEAFACEEGYELSYNSTCLSIF</sequence>
<evidence type="ECO:0000313" key="5">
    <source>
        <dbReference type="Proteomes" id="UP000094020"/>
    </source>
</evidence>
<dbReference type="Pfam" id="PF21671">
    <property type="entry name" value="CPL1-like"/>
    <property type="match status" value="1"/>
</dbReference>
<reference evidence="3" key="3">
    <citation type="submission" date="2016-07" db="EMBL/GenBank/DDBJ databases">
        <title>Evolution of pathogenesis and genome organization in the Tremellales.</title>
        <authorList>
            <person name="Cuomo C."/>
            <person name="Litvintseva A."/>
            <person name="Heitman J."/>
            <person name="Chen Y."/>
            <person name="Sun S."/>
            <person name="Springer D."/>
            <person name="Dromer F."/>
            <person name="Young S."/>
            <person name="Zeng Q."/>
            <person name="Chapman S."/>
            <person name="Gujja S."/>
            <person name="Saif S."/>
            <person name="Birren B."/>
        </authorList>
    </citation>
    <scope>NUCLEOTIDE SEQUENCE</scope>
    <source>
        <strain evidence="3">CBS 10737</strain>
    </source>
</reference>
<dbReference type="InterPro" id="IPR038955">
    <property type="entry name" value="PriA/CPL1_fungi"/>
</dbReference>
<evidence type="ECO:0000256" key="1">
    <source>
        <dbReference type="SAM" id="SignalP"/>
    </source>
</evidence>
<dbReference type="STRING" id="1296096.A0A1B9I1G3"/>
<reference evidence="4" key="2">
    <citation type="submission" date="2013-07" db="EMBL/GenBank/DDBJ databases">
        <authorList>
            <consortium name="The Broad Institute Genome Sequencing Platform"/>
            <person name="Cuomo C."/>
            <person name="Litvintseva A."/>
            <person name="Chen Y."/>
            <person name="Heitman J."/>
            <person name="Sun S."/>
            <person name="Springer D."/>
            <person name="Dromer F."/>
            <person name="Young S.K."/>
            <person name="Zeng Q."/>
            <person name="Gargeya S."/>
            <person name="Fitzgerald M."/>
            <person name="Abouelleil A."/>
            <person name="Alvarado L."/>
            <person name="Berlin A.M."/>
            <person name="Chapman S.B."/>
            <person name="Dewar J."/>
            <person name="Goldberg J."/>
            <person name="Griggs A."/>
            <person name="Gujja S."/>
            <person name="Hansen M."/>
            <person name="Howarth C."/>
            <person name="Imamovic A."/>
            <person name="Larimer J."/>
            <person name="McCowan C."/>
            <person name="Murphy C."/>
            <person name="Pearson M."/>
            <person name="Priest M."/>
            <person name="Roberts A."/>
            <person name="Saif S."/>
            <person name="Shea T."/>
            <person name="Sykes S."/>
            <person name="Wortman J."/>
            <person name="Nusbaum C."/>
            <person name="Birren B."/>
        </authorList>
    </citation>
    <scope>NUCLEOTIDE SEQUENCE</scope>
    <source>
        <strain evidence="4">CBS 10737</strain>
    </source>
</reference>
<gene>
    <name evidence="3" type="ORF">I206_05057</name>
    <name evidence="4" type="ORF">I206_106231</name>
</gene>
<proteinExistence type="predicted"/>
<evidence type="ECO:0000313" key="4">
    <source>
        <dbReference type="EMBL" id="WWC72269.1"/>
    </source>
</evidence>
<dbReference type="PANTHER" id="PTHR35192">
    <property type="entry name" value="PROTEIN, PUTATIVE-RELATED"/>
    <property type="match status" value="1"/>
</dbReference>
<name>A0A1B9I1G3_9TREE</name>
<dbReference type="GeneID" id="30173426"/>
<dbReference type="AlphaFoldDB" id="A0A1B9I1G3"/>